<feature type="transmembrane region" description="Helical" evidence="1">
    <location>
        <begin position="12"/>
        <end position="29"/>
    </location>
</feature>
<protein>
    <submittedName>
        <fullName evidence="2">Uncharacterized protein</fullName>
    </submittedName>
</protein>
<sequence length="73" mass="8127">MTSKISKLISYWPLTLGLLLIALIAVYIAKIAHIAIYQICLILVEALLIINASLILLSTLNFLIKVFGVKKHH</sequence>
<keyword evidence="1" id="KW-0812">Transmembrane</keyword>
<dbReference type="AlphaFoldDB" id="A0A495J776"/>
<keyword evidence="1" id="KW-0472">Membrane</keyword>
<keyword evidence="3" id="KW-1185">Reference proteome</keyword>
<organism evidence="2 3">
    <name type="scientific">Mucilaginibacter gracilis</name>
    <dbReference type="NCBI Taxonomy" id="423350"/>
    <lineage>
        <taxon>Bacteria</taxon>
        <taxon>Pseudomonadati</taxon>
        <taxon>Bacteroidota</taxon>
        <taxon>Sphingobacteriia</taxon>
        <taxon>Sphingobacteriales</taxon>
        <taxon>Sphingobacteriaceae</taxon>
        <taxon>Mucilaginibacter</taxon>
    </lineage>
</organism>
<gene>
    <name evidence="2" type="ORF">BDD43_5098</name>
</gene>
<feature type="transmembrane region" description="Helical" evidence="1">
    <location>
        <begin position="35"/>
        <end position="64"/>
    </location>
</feature>
<reference evidence="2 3" key="1">
    <citation type="submission" date="2018-10" db="EMBL/GenBank/DDBJ databases">
        <title>Genomic Encyclopedia of Archaeal and Bacterial Type Strains, Phase II (KMG-II): from individual species to whole genera.</title>
        <authorList>
            <person name="Goeker M."/>
        </authorList>
    </citation>
    <scope>NUCLEOTIDE SEQUENCE [LARGE SCALE GENOMIC DNA]</scope>
    <source>
        <strain evidence="2 3">DSM 18602</strain>
    </source>
</reference>
<accession>A0A495J776</accession>
<comment type="caution">
    <text evidence="2">The sequence shown here is derived from an EMBL/GenBank/DDBJ whole genome shotgun (WGS) entry which is preliminary data.</text>
</comment>
<keyword evidence="1" id="KW-1133">Transmembrane helix</keyword>
<evidence type="ECO:0000313" key="2">
    <source>
        <dbReference type="EMBL" id="RKR84845.1"/>
    </source>
</evidence>
<name>A0A495J776_9SPHI</name>
<evidence type="ECO:0000256" key="1">
    <source>
        <dbReference type="SAM" id="Phobius"/>
    </source>
</evidence>
<proteinExistence type="predicted"/>
<evidence type="ECO:0000313" key="3">
    <source>
        <dbReference type="Proteomes" id="UP000268007"/>
    </source>
</evidence>
<dbReference type="EMBL" id="RBKU01000001">
    <property type="protein sequence ID" value="RKR84845.1"/>
    <property type="molecule type" value="Genomic_DNA"/>
</dbReference>
<dbReference type="Proteomes" id="UP000268007">
    <property type="component" value="Unassembled WGS sequence"/>
</dbReference>